<dbReference type="Gene3D" id="1.10.530.10">
    <property type="match status" value="1"/>
</dbReference>
<name>A0ABQ6IWA4_9MICO</name>
<organism evidence="4 5">
    <name type="scientific">Mobilicoccus caccae</name>
    <dbReference type="NCBI Taxonomy" id="1859295"/>
    <lineage>
        <taxon>Bacteria</taxon>
        <taxon>Bacillati</taxon>
        <taxon>Actinomycetota</taxon>
        <taxon>Actinomycetes</taxon>
        <taxon>Micrococcales</taxon>
        <taxon>Dermatophilaceae</taxon>
        <taxon>Mobilicoccus</taxon>
    </lineage>
</organism>
<dbReference type="InterPro" id="IPR023346">
    <property type="entry name" value="Lysozyme-like_dom_sf"/>
</dbReference>
<dbReference type="SUPFAM" id="SSF53955">
    <property type="entry name" value="Lysozyme-like"/>
    <property type="match status" value="1"/>
</dbReference>
<accession>A0ABQ6IWA4</accession>
<evidence type="ECO:0000256" key="2">
    <source>
        <dbReference type="ARBA" id="ARBA00022801"/>
    </source>
</evidence>
<gene>
    <name evidence="4" type="ORF">GCM10025883_30130</name>
</gene>
<keyword evidence="5" id="KW-1185">Reference proteome</keyword>
<evidence type="ECO:0000313" key="4">
    <source>
        <dbReference type="EMBL" id="GMA40968.1"/>
    </source>
</evidence>
<dbReference type="RefSeq" id="WP_284304584.1">
    <property type="nucleotide sequence ID" value="NZ_BSUO01000001.1"/>
</dbReference>
<comment type="similarity">
    <text evidence="1">Belongs to the transglycosylase family. Rpf subfamily.</text>
</comment>
<dbReference type="Pfam" id="PF06737">
    <property type="entry name" value="Transglycosylas"/>
    <property type="match status" value="1"/>
</dbReference>
<evidence type="ECO:0000259" key="3">
    <source>
        <dbReference type="Pfam" id="PF06737"/>
    </source>
</evidence>
<dbReference type="EMBL" id="BSUO01000001">
    <property type="protein sequence ID" value="GMA40968.1"/>
    <property type="molecule type" value="Genomic_DNA"/>
</dbReference>
<sequence length="222" mass="23007">MHYFGKHRAAGTTARLRRSIVTAIIGGATVVGGTIAVAPSASAAPVQPQTRVAAAGNVWDRVAACESGGNWKINTGNGYYGGLQFSASSWRAAGGARYANLPHRASKSEQIATAKNLLRMQGPRAWPSCGPRAGLTRANGAAAGGGAAKAKVASRSTQRASQGPIPTRSQVRVLQRTVGARVDGIVGPETVRKTQRHLGQRVTGASYLNGSTLTGAWRLIRA</sequence>
<reference evidence="5" key="1">
    <citation type="journal article" date="2019" name="Int. J. Syst. Evol. Microbiol.">
        <title>The Global Catalogue of Microorganisms (GCM) 10K type strain sequencing project: providing services to taxonomists for standard genome sequencing and annotation.</title>
        <authorList>
            <consortium name="The Broad Institute Genomics Platform"/>
            <consortium name="The Broad Institute Genome Sequencing Center for Infectious Disease"/>
            <person name="Wu L."/>
            <person name="Ma J."/>
        </authorList>
    </citation>
    <scope>NUCLEOTIDE SEQUENCE [LARGE SCALE GENOMIC DNA]</scope>
    <source>
        <strain evidence="5">NBRC 113072</strain>
    </source>
</reference>
<keyword evidence="2" id="KW-0378">Hydrolase</keyword>
<protein>
    <recommendedName>
        <fullName evidence="3">Resuscitation-promoting factor core lysozyme-like domain-containing protein</fullName>
    </recommendedName>
</protein>
<dbReference type="CDD" id="cd13925">
    <property type="entry name" value="RPF"/>
    <property type="match status" value="1"/>
</dbReference>
<evidence type="ECO:0000256" key="1">
    <source>
        <dbReference type="ARBA" id="ARBA00010830"/>
    </source>
</evidence>
<evidence type="ECO:0000313" key="5">
    <source>
        <dbReference type="Proteomes" id="UP001157126"/>
    </source>
</evidence>
<dbReference type="Proteomes" id="UP001157126">
    <property type="component" value="Unassembled WGS sequence"/>
</dbReference>
<feature type="domain" description="Resuscitation-promoting factor core lysozyme-like" evidence="3">
    <location>
        <begin position="54"/>
        <end position="129"/>
    </location>
</feature>
<dbReference type="InterPro" id="IPR010618">
    <property type="entry name" value="RPF"/>
</dbReference>
<comment type="caution">
    <text evidence="4">The sequence shown here is derived from an EMBL/GenBank/DDBJ whole genome shotgun (WGS) entry which is preliminary data.</text>
</comment>
<proteinExistence type="inferred from homology"/>